<gene>
    <name evidence="11" type="ORF">CB0940_05471</name>
</gene>
<keyword evidence="6 10" id="KW-0472">Membrane</keyword>
<evidence type="ECO:0000313" key="12">
    <source>
        <dbReference type="Proteomes" id="UP000230605"/>
    </source>
</evidence>
<evidence type="ECO:0000256" key="1">
    <source>
        <dbReference type="ARBA" id="ARBA00004141"/>
    </source>
</evidence>
<keyword evidence="4" id="KW-0677">Repeat</keyword>
<comment type="caution">
    <text evidence="11">The sequence shown here is derived from an EMBL/GenBank/DDBJ whole genome shotgun (WGS) entry which is preliminary data.</text>
</comment>
<keyword evidence="5 10" id="KW-1133">Transmembrane helix</keyword>
<dbReference type="FunFam" id="1.20.1080.10:FF:000024">
    <property type="entry name" value="MIP aquaporin (Eurofung)"/>
    <property type="match status" value="1"/>
</dbReference>
<dbReference type="PANTHER" id="PTHR19139">
    <property type="entry name" value="AQUAPORIN TRANSPORTER"/>
    <property type="match status" value="1"/>
</dbReference>
<evidence type="ECO:0000256" key="10">
    <source>
        <dbReference type="SAM" id="Phobius"/>
    </source>
</evidence>
<feature type="compositionally biased region" description="Basic and acidic residues" evidence="9">
    <location>
        <begin position="476"/>
        <end position="498"/>
    </location>
</feature>
<protein>
    <submittedName>
        <fullName evidence="11">Aquaporin-1</fullName>
    </submittedName>
</protein>
<dbReference type="EMBL" id="LKMD01000102">
    <property type="protein sequence ID" value="PIA97454.1"/>
    <property type="molecule type" value="Genomic_DNA"/>
</dbReference>
<feature type="transmembrane region" description="Helical" evidence="10">
    <location>
        <begin position="137"/>
        <end position="155"/>
    </location>
</feature>
<evidence type="ECO:0000256" key="3">
    <source>
        <dbReference type="ARBA" id="ARBA00022692"/>
    </source>
</evidence>
<dbReference type="InterPro" id="IPR034294">
    <property type="entry name" value="Aquaporin_transptr"/>
</dbReference>
<dbReference type="OrthoDB" id="3222at2759"/>
<evidence type="ECO:0000256" key="5">
    <source>
        <dbReference type="ARBA" id="ARBA00022989"/>
    </source>
</evidence>
<comment type="catalytic activity">
    <reaction evidence="8">
        <text>H2O(in) = H2O(out)</text>
        <dbReference type="Rhea" id="RHEA:29667"/>
        <dbReference type="ChEBI" id="CHEBI:15377"/>
    </reaction>
</comment>
<feature type="compositionally biased region" description="Polar residues" evidence="9">
    <location>
        <begin position="310"/>
        <end position="323"/>
    </location>
</feature>
<evidence type="ECO:0000313" key="11">
    <source>
        <dbReference type="EMBL" id="PIA97454.1"/>
    </source>
</evidence>
<dbReference type="InterPro" id="IPR023271">
    <property type="entry name" value="Aquaporin-like"/>
</dbReference>
<organism evidence="11 12">
    <name type="scientific">Cercospora beticola</name>
    <name type="common">Sugarbeet leaf spot fungus</name>
    <dbReference type="NCBI Taxonomy" id="122368"/>
    <lineage>
        <taxon>Eukaryota</taxon>
        <taxon>Fungi</taxon>
        <taxon>Dikarya</taxon>
        <taxon>Ascomycota</taxon>
        <taxon>Pezizomycotina</taxon>
        <taxon>Dothideomycetes</taxon>
        <taxon>Dothideomycetidae</taxon>
        <taxon>Mycosphaerellales</taxon>
        <taxon>Mycosphaerellaceae</taxon>
        <taxon>Cercospora</taxon>
    </lineage>
</organism>
<feature type="transmembrane region" description="Helical" evidence="10">
    <location>
        <begin position="175"/>
        <end position="194"/>
    </location>
</feature>
<feature type="compositionally biased region" description="Basic and acidic residues" evidence="9">
    <location>
        <begin position="423"/>
        <end position="461"/>
    </location>
</feature>
<dbReference type="SUPFAM" id="SSF81338">
    <property type="entry name" value="Aquaporin-like"/>
    <property type="match status" value="1"/>
</dbReference>
<dbReference type="Proteomes" id="UP000230605">
    <property type="component" value="Chromosome 2"/>
</dbReference>
<accession>A0A2G5HY12</accession>
<comment type="similarity">
    <text evidence="2">Belongs to the MIP/aquaporin (TC 1.A.8) family.</text>
</comment>
<feature type="transmembrane region" description="Helical" evidence="10">
    <location>
        <begin position="246"/>
        <end position="266"/>
    </location>
</feature>
<keyword evidence="7" id="KW-0325">Glycoprotein</keyword>
<sequence length="516" mass="54507">MDPNKTFVSVPGLGNKEEPGHLNEHRLPFIGFLPNRVRNHFIAMVGEFIGTFLFLFFAFSGTQVANAAAAGANAGSEELSQVPNAPVLMYIALAFGFSLAVNAWVFFRISGGLFNPAVTLGLAMIGAINWVRALLTFIAQILGAIASAAVVSVLFPGPLAVSTNLSAGTSLARGLFIEMFLTAELVFTIFMLAAEKHKATFIAPVGIGLALFIAELSGVFFTGGSLNPARSFGPCVVLRSFPSAHWIYWLGPALGSLLAVGFYRFVKVLEYETANPGQDFNEHEAEHFEFDEDNAATGADVARPVPTGLSPINSAASRDSAQQIPGFGDRLPQTPPSTGVPSAPNVPGPATSPSASGAPLTRSEKSHDDDTGNRKEQPDTRRKSDSDTFSTAKTPSLNEIPPTPSKLPGEMVIAGKPYVPSVKGDEKRDAMPAAKEERHDAPPSKDDKRDPALPKDEKHDASASTNEKQSAAPLKAESRDAAPLKDEKREVPLSKAKDAGSVAPAGANGKPTLAVP</sequence>
<proteinExistence type="inferred from homology"/>
<evidence type="ECO:0000256" key="2">
    <source>
        <dbReference type="ARBA" id="ARBA00006175"/>
    </source>
</evidence>
<name>A0A2G5HY12_CERBT</name>
<feature type="region of interest" description="Disordered" evidence="9">
    <location>
        <begin position="293"/>
        <end position="516"/>
    </location>
</feature>
<feature type="compositionally biased region" description="Basic and acidic residues" evidence="9">
    <location>
        <begin position="362"/>
        <end position="386"/>
    </location>
</feature>
<dbReference type="Gene3D" id="1.20.1080.10">
    <property type="entry name" value="Glycerol uptake facilitator protein"/>
    <property type="match status" value="1"/>
</dbReference>
<evidence type="ECO:0000256" key="9">
    <source>
        <dbReference type="SAM" id="MobiDB-lite"/>
    </source>
</evidence>
<feature type="transmembrane region" description="Helical" evidence="10">
    <location>
        <begin position="41"/>
        <end position="59"/>
    </location>
</feature>
<evidence type="ECO:0000256" key="4">
    <source>
        <dbReference type="ARBA" id="ARBA00022737"/>
    </source>
</evidence>
<dbReference type="AlphaFoldDB" id="A0A2G5HY12"/>
<dbReference type="PANTHER" id="PTHR19139:SF199">
    <property type="entry name" value="MIP17260P"/>
    <property type="match status" value="1"/>
</dbReference>
<feature type="transmembrane region" description="Helical" evidence="10">
    <location>
        <begin position="201"/>
        <end position="226"/>
    </location>
</feature>
<feature type="transmembrane region" description="Helical" evidence="10">
    <location>
        <begin position="87"/>
        <end position="107"/>
    </location>
</feature>
<keyword evidence="3 10" id="KW-0812">Transmembrane</keyword>
<comment type="subcellular location">
    <subcellularLocation>
        <location evidence="1">Membrane</location>
        <topology evidence="1">Multi-pass membrane protein</topology>
    </subcellularLocation>
</comment>
<reference evidence="11 12" key="1">
    <citation type="submission" date="2015-10" db="EMBL/GenBank/DDBJ databases">
        <title>The cercosporin biosynthetic gene cluster was horizontally transferred to several fungal lineages and shown to be expanded in Cercospora beticola based on microsynteny with recipient genomes.</title>
        <authorList>
            <person name="De Jonge R."/>
            <person name="Ebert M.K."/>
            <person name="Suttle J.C."/>
            <person name="Jurick Ii W.M."/>
            <person name="Secor G.A."/>
            <person name="Thomma B.P."/>
            <person name="Van De Peer Y."/>
            <person name="Bolton M.D."/>
        </authorList>
    </citation>
    <scope>NUCLEOTIDE SEQUENCE [LARGE SCALE GENOMIC DNA]</scope>
    <source>
        <strain evidence="11 12">09-40</strain>
    </source>
</reference>
<evidence type="ECO:0000256" key="6">
    <source>
        <dbReference type="ARBA" id="ARBA00023136"/>
    </source>
</evidence>
<dbReference type="PRINTS" id="PR00783">
    <property type="entry name" value="MINTRINSICP"/>
</dbReference>
<dbReference type="GO" id="GO:0015250">
    <property type="term" value="F:water channel activity"/>
    <property type="evidence" value="ECO:0007669"/>
    <property type="project" value="TreeGrafter"/>
</dbReference>
<feature type="compositionally biased region" description="Polar residues" evidence="9">
    <location>
        <begin position="387"/>
        <end position="397"/>
    </location>
</feature>
<dbReference type="GO" id="GO:0005886">
    <property type="term" value="C:plasma membrane"/>
    <property type="evidence" value="ECO:0007669"/>
    <property type="project" value="TreeGrafter"/>
</dbReference>
<dbReference type="InterPro" id="IPR000425">
    <property type="entry name" value="MIP"/>
</dbReference>
<dbReference type="Pfam" id="PF00230">
    <property type="entry name" value="MIP"/>
    <property type="match status" value="1"/>
</dbReference>
<evidence type="ECO:0000256" key="8">
    <source>
        <dbReference type="ARBA" id="ARBA00034651"/>
    </source>
</evidence>
<evidence type="ECO:0000256" key="7">
    <source>
        <dbReference type="ARBA" id="ARBA00023180"/>
    </source>
</evidence>